<dbReference type="FunFam" id="3.40.50.300:FF:001423">
    <property type="entry name" value="Ras family GTPase"/>
    <property type="match status" value="1"/>
</dbReference>
<dbReference type="Proteomes" id="UP001150062">
    <property type="component" value="Unassembled WGS sequence"/>
</dbReference>
<evidence type="ECO:0000256" key="2">
    <source>
        <dbReference type="ARBA" id="ARBA00023134"/>
    </source>
</evidence>
<organism evidence="3 5">
    <name type="scientific">Anaeramoeba flamelloides</name>
    <dbReference type="NCBI Taxonomy" id="1746091"/>
    <lineage>
        <taxon>Eukaryota</taxon>
        <taxon>Metamonada</taxon>
        <taxon>Anaeramoebidae</taxon>
        <taxon>Anaeramoeba</taxon>
    </lineage>
</organism>
<dbReference type="Pfam" id="PF00071">
    <property type="entry name" value="Ras"/>
    <property type="match status" value="1"/>
</dbReference>
<evidence type="ECO:0000313" key="6">
    <source>
        <dbReference type="Proteomes" id="UP001150062"/>
    </source>
</evidence>
<reference evidence="3" key="2">
    <citation type="submission" date="2022-08" db="EMBL/GenBank/DDBJ databases">
        <title>Novel sulphate-reducing endosymbionts in the free-living metamonad Anaeramoeba.</title>
        <authorList>
            <person name="Jerlstrom-Hultqvist J."/>
            <person name="Cepicka I."/>
            <person name="Gallot-Lavallee L."/>
            <person name="Salas-Leiva D."/>
            <person name="Curtis B.A."/>
            <person name="Zahonova K."/>
            <person name="Pipaliya S."/>
            <person name="Dacks J."/>
            <person name="Roger A.J."/>
        </authorList>
    </citation>
    <scope>NUCLEOTIDE SEQUENCE</scope>
    <source>
        <strain evidence="3">Busselton2</strain>
    </source>
</reference>
<dbReference type="SUPFAM" id="SSF52540">
    <property type="entry name" value="P-loop containing nucleoside triphosphate hydrolases"/>
    <property type="match status" value="1"/>
</dbReference>
<accession>A0AAV8A9G7</accession>
<dbReference type="SMART" id="SM00175">
    <property type="entry name" value="RAB"/>
    <property type="match status" value="1"/>
</dbReference>
<dbReference type="AlphaFoldDB" id="A0AAV8A9G7"/>
<dbReference type="SMART" id="SM00173">
    <property type="entry name" value="RAS"/>
    <property type="match status" value="1"/>
</dbReference>
<evidence type="ECO:0000256" key="1">
    <source>
        <dbReference type="ARBA" id="ARBA00022741"/>
    </source>
</evidence>
<dbReference type="CDD" id="cd00876">
    <property type="entry name" value="Ras"/>
    <property type="match status" value="1"/>
</dbReference>
<keyword evidence="6" id="KW-1185">Reference proteome</keyword>
<dbReference type="GO" id="GO:0005525">
    <property type="term" value="F:GTP binding"/>
    <property type="evidence" value="ECO:0007669"/>
    <property type="project" value="UniProtKB-KW"/>
</dbReference>
<dbReference type="PRINTS" id="PR00449">
    <property type="entry name" value="RASTRNSFRMNG"/>
</dbReference>
<evidence type="ECO:0000313" key="3">
    <source>
        <dbReference type="EMBL" id="KAJ3450066.1"/>
    </source>
</evidence>
<name>A0AAV8A9G7_9EUKA</name>
<sequence length="196" mass="22417">MGDTEEKYKIVMAGSGSVGKSCLTIRFLQDRFIQDYDPTVEETYKKMLVIDEKPVVLEIVDTAGQEEYRSVRDKYFKSAEAFVVVYSITSRSSFNEAEKILLKIKQVKENSTTPIVMVGNKLDLESERIIKREECEYLKKKYNLAFFESSAKNGKNVSICFEEAVRMLRKNITKNKKKETTKEVSADSPNGCCTLL</sequence>
<protein>
    <submittedName>
        <fullName evidence="3">Ras-like protein</fullName>
    </submittedName>
</protein>
<dbReference type="PROSITE" id="PS51421">
    <property type="entry name" value="RAS"/>
    <property type="match status" value="1"/>
</dbReference>
<dbReference type="EMBL" id="JANTQA010000012">
    <property type="protein sequence ID" value="KAJ3450066.1"/>
    <property type="molecule type" value="Genomic_DNA"/>
</dbReference>
<dbReference type="PANTHER" id="PTHR24070">
    <property type="entry name" value="RAS, DI-RAS, AND RHEB FAMILY MEMBERS OF SMALL GTPASE SUPERFAMILY"/>
    <property type="match status" value="1"/>
</dbReference>
<dbReference type="GO" id="GO:0016020">
    <property type="term" value="C:membrane"/>
    <property type="evidence" value="ECO:0007669"/>
    <property type="project" value="InterPro"/>
</dbReference>
<dbReference type="InterPro" id="IPR001806">
    <property type="entry name" value="Small_GTPase"/>
</dbReference>
<comment type="caution">
    <text evidence="3">The sequence shown here is derived from an EMBL/GenBank/DDBJ whole genome shotgun (WGS) entry which is preliminary data.</text>
</comment>
<dbReference type="SMART" id="SM00176">
    <property type="entry name" value="RAN"/>
    <property type="match status" value="1"/>
</dbReference>
<evidence type="ECO:0000313" key="5">
    <source>
        <dbReference type="Proteomes" id="UP001146793"/>
    </source>
</evidence>
<dbReference type="GO" id="GO:0007165">
    <property type="term" value="P:signal transduction"/>
    <property type="evidence" value="ECO:0007669"/>
    <property type="project" value="InterPro"/>
</dbReference>
<reference evidence="4" key="1">
    <citation type="submission" date="2022-08" db="EMBL/GenBank/DDBJ databases">
        <title>Novel sulfate-reducing endosymbionts in the free-living metamonad Anaeramoeba.</title>
        <authorList>
            <person name="Jerlstrom-Hultqvist J."/>
            <person name="Cepicka I."/>
            <person name="Gallot-Lavallee L."/>
            <person name="Salas-Leiva D."/>
            <person name="Curtis B.A."/>
            <person name="Zahonova K."/>
            <person name="Pipaliya S."/>
            <person name="Dacks J."/>
            <person name="Roger A.J."/>
        </authorList>
    </citation>
    <scope>NUCLEOTIDE SEQUENCE</scope>
    <source>
        <strain evidence="4">Schooner1</strain>
    </source>
</reference>
<dbReference type="Gene3D" id="3.40.50.300">
    <property type="entry name" value="P-loop containing nucleotide triphosphate hydrolases"/>
    <property type="match status" value="1"/>
</dbReference>
<dbReference type="PROSITE" id="PS51419">
    <property type="entry name" value="RAB"/>
    <property type="match status" value="1"/>
</dbReference>
<gene>
    <name evidence="3" type="ORF">M0812_06231</name>
    <name evidence="4" type="ORF">M0813_15736</name>
</gene>
<dbReference type="NCBIfam" id="TIGR00231">
    <property type="entry name" value="small_GTP"/>
    <property type="match status" value="1"/>
</dbReference>
<dbReference type="InterPro" id="IPR027417">
    <property type="entry name" value="P-loop_NTPase"/>
</dbReference>
<dbReference type="Proteomes" id="UP001146793">
    <property type="component" value="Unassembled WGS sequence"/>
</dbReference>
<keyword evidence="1" id="KW-0547">Nucleotide-binding</keyword>
<keyword evidence="2" id="KW-0342">GTP-binding</keyword>
<dbReference type="GO" id="GO:0003924">
    <property type="term" value="F:GTPase activity"/>
    <property type="evidence" value="ECO:0007669"/>
    <property type="project" value="InterPro"/>
</dbReference>
<dbReference type="EMBL" id="JAOAOG010000073">
    <property type="protein sequence ID" value="KAJ6250918.1"/>
    <property type="molecule type" value="Genomic_DNA"/>
</dbReference>
<proteinExistence type="predicted"/>
<dbReference type="PROSITE" id="PS51420">
    <property type="entry name" value="RHO"/>
    <property type="match status" value="1"/>
</dbReference>
<dbReference type="SMART" id="SM00174">
    <property type="entry name" value="RHO"/>
    <property type="match status" value="1"/>
</dbReference>
<dbReference type="InterPro" id="IPR005225">
    <property type="entry name" value="Small_GTP-bd"/>
</dbReference>
<dbReference type="InterPro" id="IPR020849">
    <property type="entry name" value="Small_GTPase_Ras-type"/>
</dbReference>
<evidence type="ECO:0000313" key="4">
    <source>
        <dbReference type="EMBL" id="KAJ6250918.1"/>
    </source>
</evidence>